<evidence type="ECO:0000313" key="2">
    <source>
        <dbReference type="Proteomes" id="UP000475862"/>
    </source>
</evidence>
<sequence>MDELRQSFASLKARKVNYYNTPLVLKIEAFYRQLIAHSSTETHLILTEPVVLVFPTMRTPKIREPRSEILNPGAANFFWGSAKLFEIVWQKSVPVSFCFRHSTLNEYEKRTSCSGVCQPDTDFCSKYSVFMSLHVSYLALLNVEEGDESTAPNAIPTAKPSGILCTVIAIMSNNIRFQLHAFTSLSHSISVYSGGGCSYINMYIYLPGIKILSTSISYNDMNKSDKYTKNAPNTKPTSAGTILSSEIKLEPTAVKPHVNKVPNSVCTTGLKFCNMMDTSKFWTGRLRTF</sequence>
<dbReference type="Proteomes" id="UP000475862">
    <property type="component" value="Unassembled WGS sequence"/>
</dbReference>
<gene>
    <name evidence="1" type="ORF">AGLY_011820</name>
</gene>
<name>A0A6G0TDF3_APHGL</name>
<evidence type="ECO:0000313" key="1">
    <source>
        <dbReference type="EMBL" id="KAE9529724.1"/>
    </source>
</evidence>
<accession>A0A6G0TDF3</accession>
<keyword evidence="2" id="KW-1185">Reference proteome</keyword>
<comment type="caution">
    <text evidence="1">The sequence shown here is derived from an EMBL/GenBank/DDBJ whole genome shotgun (WGS) entry which is preliminary data.</text>
</comment>
<organism evidence="1 2">
    <name type="scientific">Aphis glycines</name>
    <name type="common">Soybean aphid</name>
    <dbReference type="NCBI Taxonomy" id="307491"/>
    <lineage>
        <taxon>Eukaryota</taxon>
        <taxon>Metazoa</taxon>
        <taxon>Ecdysozoa</taxon>
        <taxon>Arthropoda</taxon>
        <taxon>Hexapoda</taxon>
        <taxon>Insecta</taxon>
        <taxon>Pterygota</taxon>
        <taxon>Neoptera</taxon>
        <taxon>Paraneoptera</taxon>
        <taxon>Hemiptera</taxon>
        <taxon>Sternorrhyncha</taxon>
        <taxon>Aphidomorpha</taxon>
        <taxon>Aphidoidea</taxon>
        <taxon>Aphididae</taxon>
        <taxon>Aphidini</taxon>
        <taxon>Aphis</taxon>
        <taxon>Aphis</taxon>
    </lineage>
</organism>
<dbReference type="EMBL" id="VYZN01000044">
    <property type="protein sequence ID" value="KAE9529724.1"/>
    <property type="molecule type" value="Genomic_DNA"/>
</dbReference>
<proteinExistence type="predicted"/>
<protein>
    <submittedName>
        <fullName evidence="1">Uncharacterized protein</fullName>
    </submittedName>
</protein>
<reference evidence="1 2" key="1">
    <citation type="submission" date="2019-08" db="EMBL/GenBank/DDBJ databases">
        <title>The genome of the soybean aphid Biotype 1, its phylome, world population structure and adaptation to the North American continent.</title>
        <authorList>
            <person name="Giordano R."/>
            <person name="Donthu R.K."/>
            <person name="Hernandez A.G."/>
            <person name="Wright C.L."/>
            <person name="Zimin A.V."/>
        </authorList>
    </citation>
    <scope>NUCLEOTIDE SEQUENCE [LARGE SCALE GENOMIC DNA]</scope>
    <source>
        <tissue evidence="1">Whole aphids</tissue>
    </source>
</reference>
<dbReference type="AlphaFoldDB" id="A0A6G0TDF3"/>